<organism evidence="3 4">
    <name type="scientific">Stichopus japonicus</name>
    <name type="common">Sea cucumber</name>
    <dbReference type="NCBI Taxonomy" id="307972"/>
    <lineage>
        <taxon>Eukaryota</taxon>
        <taxon>Metazoa</taxon>
        <taxon>Echinodermata</taxon>
        <taxon>Eleutherozoa</taxon>
        <taxon>Echinozoa</taxon>
        <taxon>Holothuroidea</taxon>
        <taxon>Aspidochirotacea</taxon>
        <taxon>Aspidochirotida</taxon>
        <taxon>Stichopodidae</taxon>
        <taxon>Apostichopus</taxon>
    </lineage>
</organism>
<proteinExistence type="predicted"/>
<evidence type="ECO:0000313" key="3">
    <source>
        <dbReference type="EMBL" id="PIK61765.1"/>
    </source>
</evidence>
<accession>A0A2G8LNF0</accession>
<dbReference type="InterPro" id="IPR004244">
    <property type="entry name" value="Transposase_22"/>
</dbReference>
<feature type="region of interest" description="Disordered" evidence="2">
    <location>
        <begin position="1"/>
        <end position="51"/>
    </location>
</feature>
<comment type="caution">
    <text evidence="3">The sequence shown here is derived from an EMBL/GenBank/DDBJ whole genome shotgun (WGS) entry which is preliminary data.</text>
</comment>
<feature type="compositionally biased region" description="Low complexity" evidence="2">
    <location>
        <begin position="34"/>
        <end position="47"/>
    </location>
</feature>
<keyword evidence="4" id="KW-1185">Reference proteome</keyword>
<keyword evidence="1" id="KW-0175">Coiled coil</keyword>
<dbReference type="Gene3D" id="3.30.70.1820">
    <property type="entry name" value="L1 transposable element, RRM domain"/>
    <property type="match status" value="1"/>
</dbReference>
<feature type="coiled-coil region" evidence="1">
    <location>
        <begin position="75"/>
        <end position="102"/>
    </location>
</feature>
<reference evidence="3 4" key="1">
    <citation type="journal article" date="2017" name="PLoS Biol.">
        <title>The sea cucumber genome provides insights into morphological evolution and visceral regeneration.</title>
        <authorList>
            <person name="Zhang X."/>
            <person name="Sun L."/>
            <person name="Yuan J."/>
            <person name="Sun Y."/>
            <person name="Gao Y."/>
            <person name="Zhang L."/>
            <person name="Li S."/>
            <person name="Dai H."/>
            <person name="Hamel J.F."/>
            <person name="Liu C."/>
            <person name="Yu Y."/>
            <person name="Liu S."/>
            <person name="Lin W."/>
            <person name="Guo K."/>
            <person name="Jin S."/>
            <person name="Xu P."/>
            <person name="Storey K.B."/>
            <person name="Huan P."/>
            <person name="Zhang T."/>
            <person name="Zhou Y."/>
            <person name="Zhang J."/>
            <person name="Lin C."/>
            <person name="Li X."/>
            <person name="Xing L."/>
            <person name="Huo D."/>
            <person name="Sun M."/>
            <person name="Wang L."/>
            <person name="Mercier A."/>
            <person name="Li F."/>
            <person name="Yang H."/>
            <person name="Xiang J."/>
        </authorList>
    </citation>
    <scope>NUCLEOTIDE SEQUENCE [LARGE SCALE GENOMIC DNA]</scope>
    <source>
        <strain evidence="3">Shaxun</strain>
        <tissue evidence="3">Muscle</tissue>
    </source>
</reference>
<sequence length="260" mass="30120">MVRGRPKGSKNKPKVTSTRPTVSDMASKRPTMLSQRSRQRGSSSESETTPSWKEAFETFKLSLRNDFEKSIGMLESNLEKAIESLSERVEEIEKRDEDYTNRFLGISKALEKANVTINENAECINNLERHSRRNNFRVVGIKRTENENCSTILQEKVLSKFPNGHEIRIERCHRDGRGVGDKPPHILARCLSFQDKIMIMKSWRTHLKDEQFFIVDDLTRLDLKEKKARSAKVKELYSTGTKLRFVAGKWRDARGKPYPF</sequence>
<protein>
    <submittedName>
        <fullName evidence="3">Uncharacterized protein</fullName>
    </submittedName>
</protein>
<name>A0A2G8LNF0_STIJA</name>
<dbReference type="OrthoDB" id="10059413at2759"/>
<dbReference type="EMBL" id="MRZV01000025">
    <property type="protein sequence ID" value="PIK61765.1"/>
    <property type="molecule type" value="Genomic_DNA"/>
</dbReference>
<dbReference type="AlphaFoldDB" id="A0A2G8LNF0"/>
<evidence type="ECO:0000256" key="2">
    <source>
        <dbReference type="SAM" id="MobiDB-lite"/>
    </source>
</evidence>
<dbReference type="PANTHER" id="PTHR11505">
    <property type="entry name" value="L1 TRANSPOSABLE ELEMENT-RELATED"/>
    <property type="match status" value="1"/>
</dbReference>
<evidence type="ECO:0000313" key="4">
    <source>
        <dbReference type="Proteomes" id="UP000230750"/>
    </source>
</evidence>
<gene>
    <name evidence="3" type="ORF">BSL78_01319</name>
</gene>
<evidence type="ECO:0000256" key="1">
    <source>
        <dbReference type="SAM" id="Coils"/>
    </source>
</evidence>
<dbReference type="Proteomes" id="UP000230750">
    <property type="component" value="Unassembled WGS sequence"/>
</dbReference>
<feature type="compositionally biased region" description="Basic residues" evidence="2">
    <location>
        <begin position="1"/>
        <end position="13"/>
    </location>
</feature>